<organism evidence="2 3">
    <name type="scientific">Rhizobium tumorigenes</name>
    <dbReference type="NCBI Taxonomy" id="2041385"/>
    <lineage>
        <taxon>Bacteria</taxon>
        <taxon>Pseudomonadati</taxon>
        <taxon>Pseudomonadota</taxon>
        <taxon>Alphaproteobacteria</taxon>
        <taxon>Hyphomicrobiales</taxon>
        <taxon>Rhizobiaceae</taxon>
        <taxon>Rhizobium/Agrobacterium group</taxon>
        <taxon>Rhizobium</taxon>
    </lineage>
</organism>
<gene>
    <name evidence="2" type="ORF">PR017_03660</name>
</gene>
<dbReference type="KEGG" id="rtu:PR017_03660"/>
<evidence type="ECO:0000313" key="3">
    <source>
        <dbReference type="Proteomes" id="UP000249499"/>
    </source>
</evidence>
<proteinExistence type="predicted"/>
<keyword evidence="3" id="KW-1185">Reference proteome</keyword>
<evidence type="ECO:0008006" key="4">
    <source>
        <dbReference type="Google" id="ProtNLM"/>
    </source>
</evidence>
<dbReference type="Proteomes" id="UP000249499">
    <property type="component" value="Chromosome"/>
</dbReference>
<dbReference type="RefSeq" id="WP_111220347.1">
    <property type="nucleotide sequence ID" value="NZ_CP117255.1"/>
</dbReference>
<sequence>MKLGISSLTAAVLLAALSLSGCGTTAGKGALARLSPIKSNSSATFITALDGGIIGNTGLTISDSDKQRALEAEYRALEAAPGGQPVVWSGRTMSGQVVAAAPYQVGSQNCRQYTHTVSVDGKQTVARGSACRNDNGTWTPLE</sequence>
<feature type="signal peptide" evidence="1">
    <location>
        <begin position="1"/>
        <end position="21"/>
    </location>
</feature>
<dbReference type="EMBL" id="CP117255">
    <property type="protein sequence ID" value="WFR96247.1"/>
    <property type="molecule type" value="Genomic_DNA"/>
</dbReference>
<evidence type="ECO:0000313" key="2">
    <source>
        <dbReference type="EMBL" id="WFR96247.1"/>
    </source>
</evidence>
<accession>A0AAF1K5B9</accession>
<keyword evidence="1" id="KW-0732">Signal</keyword>
<dbReference type="PIRSF" id="PIRSF002721">
    <property type="entry name" value="Surface_antigen_Rickettsia"/>
    <property type="match status" value="1"/>
</dbReference>
<dbReference type="AlphaFoldDB" id="A0AAF1K5B9"/>
<feature type="chain" id="PRO_5041958619" description="Surface antigen domain-containing protein" evidence="1">
    <location>
        <begin position="22"/>
        <end position="142"/>
    </location>
</feature>
<dbReference type="PROSITE" id="PS51257">
    <property type="entry name" value="PROKAR_LIPOPROTEIN"/>
    <property type="match status" value="1"/>
</dbReference>
<reference evidence="2 3" key="1">
    <citation type="journal article" date="2018" name="Sci. Rep.">
        <title>Rhizobium tumorigenes sp. nov., a novel plant tumorigenic bacterium isolated from cane gall tumors on thornless blackberry.</title>
        <authorList>
            <person name="Kuzmanovi N."/>
            <person name="Smalla K."/>
            <person name="Gronow S."/>
            <person name="PuBawska J."/>
        </authorList>
    </citation>
    <scope>NUCLEOTIDE SEQUENCE [LARGE SCALE GENOMIC DNA]</scope>
    <source>
        <strain evidence="2 3">1078</strain>
    </source>
</reference>
<reference evidence="3" key="2">
    <citation type="journal article" date="2023" name="MicrobiologyOpen">
        <title>Genomics of the tumorigenes clade of the family Rhizobiaceae and description of Rhizobium rhododendri sp. nov.</title>
        <authorList>
            <person name="Kuzmanovic N."/>
            <person name="diCenzo G.C."/>
            <person name="Bunk B."/>
            <person name="Sproeer C."/>
            <person name="Fruehling A."/>
            <person name="Neumann-Schaal M."/>
            <person name="Overmann J."/>
            <person name="Smalla K."/>
        </authorList>
    </citation>
    <scope>NUCLEOTIDE SEQUENCE [LARGE SCALE GENOMIC DNA]</scope>
    <source>
        <strain evidence="3">1078</strain>
    </source>
</reference>
<name>A0AAF1K5B9_9HYPH</name>
<protein>
    <recommendedName>
        <fullName evidence="4">Surface antigen domain-containing protein</fullName>
    </recommendedName>
</protein>
<dbReference type="InterPro" id="IPR016364">
    <property type="entry name" value="Surface_antigen_Rickettsia"/>
</dbReference>
<evidence type="ECO:0000256" key="1">
    <source>
        <dbReference type="SAM" id="SignalP"/>
    </source>
</evidence>